<keyword evidence="10" id="KW-1185">Reference proteome</keyword>
<dbReference type="PANTHER" id="PTHR12968:SF2">
    <property type="entry name" value="B9 DOMAIN-CONTAINING PROTEIN 2"/>
    <property type="match status" value="1"/>
</dbReference>
<evidence type="ECO:0000256" key="6">
    <source>
        <dbReference type="ARBA" id="ARBA00037672"/>
    </source>
</evidence>
<dbReference type="GO" id="GO:0060271">
    <property type="term" value="P:cilium assembly"/>
    <property type="evidence" value="ECO:0007669"/>
    <property type="project" value="TreeGrafter"/>
</dbReference>
<dbReference type="GO" id="GO:0036038">
    <property type="term" value="C:MKS complex"/>
    <property type="evidence" value="ECO:0007669"/>
    <property type="project" value="TreeGrafter"/>
</dbReference>
<dbReference type="AlphaFoldDB" id="A0A8C3UXW8"/>
<dbReference type="Proteomes" id="UP000694563">
    <property type="component" value="Chromosome 34"/>
</dbReference>
<organism evidence="9 10">
    <name type="scientific">Catharus ustulatus</name>
    <name type="common">Russet-backed thrush</name>
    <name type="synonym">Hylocichla ustulatus</name>
    <dbReference type="NCBI Taxonomy" id="91951"/>
    <lineage>
        <taxon>Eukaryota</taxon>
        <taxon>Metazoa</taxon>
        <taxon>Chordata</taxon>
        <taxon>Craniata</taxon>
        <taxon>Vertebrata</taxon>
        <taxon>Euteleostomi</taxon>
        <taxon>Archelosauria</taxon>
        <taxon>Archosauria</taxon>
        <taxon>Dinosauria</taxon>
        <taxon>Saurischia</taxon>
        <taxon>Theropoda</taxon>
        <taxon>Coelurosauria</taxon>
        <taxon>Aves</taxon>
        <taxon>Neognathae</taxon>
        <taxon>Neoaves</taxon>
        <taxon>Telluraves</taxon>
        <taxon>Australaves</taxon>
        <taxon>Passeriformes</taxon>
        <taxon>Turdidae</taxon>
        <taxon>Catharus</taxon>
    </lineage>
</organism>
<evidence type="ECO:0000256" key="5">
    <source>
        <dbReference type="ARBA" id="ARBA00023273"/>
    </source>
</evidence>
<reference evidence="9" key="1">
    <citation type="submission" date="2020-10" db="EMBL/GenBank/DDBJ databases">
        <title>Catharus ustulatus (Swainson's thrush) genome, bCatUst1, primary haplotype v2.</title>
        <authorList>
            <person name="Delmore K."/>
            <person name="Vafadar M."/>
            <person name="Formenti G."/>
            <person name="Chow W."/>
            <person name="Pelan S."/>
            <person name="Howe K."/>
            <person name="Rhie A."/>
            <person name="Mountcastle J."/>
            <person name="Haase B."/>
            <person name="Fedrigo O."/>
            <person name="Jarvis E.D."/>
        </authorList>
    </citation>
    <scope>NUCLEOTIDE SEQUENCE [LARGE SCALE GENOMIC DNA]</scope>
</reference>
<dbReference type="InterPro" id="IPR010796">
    <property type="entry name" value="C2_B9-type_dom"/>
</dbReference>
<dbReference type="RefSeq" id="XP_032939841.1">
    <property type="nucleotide sequence ID" value="XM_033083950.1"/>
</dbReference>
<evidence type="ECO:0000256" key="3">
    <source>
        <dbReference type="ARBA" id="ARBA00022794"/>
    </source>
</evidence>
<evidence type="ECO:0000313" key="10">
    <source>
        <dbReference type="Proteomes" id="UP000694563"/>
    </source>
</evidence>
<gene>
    <name evidence="9" type="primary">B9D2</name>
</gene>
<dbReference type="RefSeq" id="XP_032939842.1">
    <property type="nucleotide sequence ID" value="XM_033083951.1"/>
</dbReference>
<dbReference type="PANTHER" id="PTHR12968">
    <property type="entry name" value="B9 DOMAIN-CONTAINING"/>
    <property type="match status" value="1"/>
</dbReference>
<protein>
    <recommendedName>
        <fullName evidence="8">B9 domain-containing protein 2</fullName>
    </recommendedName>
</protein>
<comment type="function">
    <text evidence="6">Component of the tectonic-like complex, a complex localized at the transition zone of primary cilia and acting as a barrier that prevents diffusion of transmembrane proteins between the cilia and plasma membranes.</text>
</comment>
<comment type="similarity">
    <text evidence="7">Belongs to the B9D family.</text>
</comment>
<reference evidence="9" key="3">
    <citation type="submission" date="2025-09" db="UniProtKB">
        <authorList>
            <consortium name="Ensembl"/>
        </authorList>
    </citation>
    <scope>IDENTIFICATION</scope>
</reference>
<dbReference type="RefSeq" id="XP_032939839.1">
    <property type="nucleotide sequence ID" value="XM_033083948.1"/>
</dbReference>
<evidence type="ECO:0000256" key="4">
    <source>
        <dbReference type="ARBA" id="ARBA00023212"/>
    </source>
</evidence>
<evidence type="ECO:0000256" key="8">
    <source>
        <dbReference type="ARBA" id="ARBA00039272"/>
    </source>
</evidence>
<dbReference type="OrthoDB" id="184109at2759"/>
<name>A0A8C3UXW8_CATUS</name>
<dbReference type="Ensembl" id="ENSCUST00005019143.1">
    <property type="protein sequence ID" value="ENSCUSP00005018455.1"/>
    <property type="gene ID" value="ENSCUSG00005011834.1"/>
</dbReference>
<dbReference type="PROSITE" id="PS51381">
    <property type="entry name" value="C2_B9"/>
    <property type="match status" value="1"/>
</dbReference>
<dbReference type="Pfam" id="PF07162">
    <property type="entry name" value="B9-C2"/>
    <property type="match status" value="1"/>
</dbReference>
<keyword evidence="3" id="KW-0970">Cilium biogenesis/degradation</keyword>
<accession>A0A8C3UXW8</accession>
<evidence type="ECO:0000256" key="1">
    <source>
        <dbReference type="ARBA" id="ARBA00004120"/>
    </source>
</evidence>
<comment type="subcellular location">
    <subcellularLocation>
        <location evidence="1">Cytoplasm</location>
        <location evidence="1">Cytoskeleton</location>
        <location evidence="1">Cilium basal body</location>
    </subcellularLocation>
</comment>
<sequence>MAELHLFGQIEGGSGFPQRRLFCKWGLHAGAAWTLLAGAGAGQTQLDDPQVDDVAHWGHPLDMHLATKGLQGWPRLLLEVWHVDGWGRPGLAGYGVCHVPSAPGCHRVTCVTWRPRGTRAQRLLGTGGPQLRVPEVTAAGAGDRFRLSTESAGTVTLELGVVTRNMGRYGVALG</sequence>
<proteinExistence type="inferred from homology"/>
<evidence type="ECO:0000313" key="9">
    <source>
        <dbReference type="Ensembl" id="ENSCUSP00005018455.1"/>
    </source>
</evidence>
<evidence type="ECO:0000256" key="7">
    <source>
        <dbReference type="ARBA" id="ARBA00038411"/>
    </source>
</evidence>
<evidence type="ECO:0000256" key="2">
    <source>
        <dbReference type="ARBA" id="ARBA00022490"/>
    </source>
</evidence>
<reference evidence="9" key="2">
    <citation type="submission" date="2025-08" db="UniProtKB">
        <authorList>
            <consortium name="Ensembl"/>
        </authorList>
    </citation>
    <scope>IDENTIFICATION</scope>
</reference>
<dbReference type="RefSeq" id="XP_032939838.1">
    <property type="nucleotide sequence ID" value="XM_033083947.1"/>
</dbReference>
<keyword evidence="5" id="KW-0966">Cell projection</keyword>
<keyword evidence="4" id="KW-0206">Cytoskeleton</keyword>
<dbReference type="GeneID" id="117009651"/>
<dbReference type="RefSeq" id="XP_032939840.1">
    <property type="nucleotide sequence ID" value="XM_033083949.1"/>
</dbReference>
<dbReference type="CTD" id="80776"/>
<keyword evidence="2" id="KW-0963">Cytoplasm</keyword>